<dbReference type="VEuPathDB" id="VectorBase:HLOH_064973"/>
<keyword evidence="3" id="KW-1185">Reference proteome</keyword>
<evidence type="ECO:0000259" key="1">
    <source>
        <dbReference type="Pfam" id="PF13843"/>
    </source>
</evidence>
<dbReference type="Pfam" id="PF13843">
    <property type="entry name" value="DDE_Tnp_1_7"/>
    <property type="match status" value="1"/>
</dbReference>
<dbReference type="OrthoDB" id="6497558at2759"/>
<evidence type="ECO:0000313" key="2">
    <source>
        <dbReference type="EMBL" id="KAH9361162.1"/>
    </source>
</evidence>
<dbReference type="PANTHER" id="PTHR47272:SF1">
    <property type="entry name" value="PIGGYBAC TRANSPOSABLE ELEMENT-DERIVED PROTEIN 3-LIKE"/>
    <property type="match status" value="1"/>
</dbReference>
<proteinExistence type="predicted"/>
<organism evidence="2 3">
    <name type="scientific">Haemaphysalis longicornis</name>
    <name type="common">Bush tick</name>
    <dbReference type="NCBI Taxonomy" id="44386"/>
    <lineage>
        <taxon>Eukaryota</taxon>
        <taxon>Metazoa</taxon>
        <taxon>Ecdysozoa</taxon>
        <taxon>Arthropoda</taxon>
        <taxon>Chelicerata</taxon>
        <taxon>Arachnida</taxon>
        <taxon>Acari</taxon>
        <taxon>Parasitiformes</taxon>
        <taxon>Ixodida</taxon>
        <taxon>Ixodoidea</taxon>
        <taxon>Ixodidae</taxon>
        <taxon>Haemaphysalinae</taxon>
        <taxon>Haemaphysalis</taxon>
    </lineage>
</organism>
<name>A0A9J6FDX2_HAELO</name>
<dbReference type="Proteomes" id="UP000821853">
    <property type="component" value="Chromosome 1"/>
</dbReference>
<accession>A0A9J6FDX2</accession>
<dbReference type="AlphaFoldDB" id="A0A9J6FDX2"/>
<gene>
    <name evidence="2" type="ORF">HPB48_003024</name>
</gene>
<protein>
    <recommendedName>
        <fullName evidence="1">PiggyBac transposable element-derived protein domain-containing protein</fullName>
    </recommendedName>
</protein>
<dbReference type="OMA" id="KCHRCLI"/>
<evidence type="ECO:0000313" key="3">
    <source>
        <dbReference type="Proteomes" id="UP000821853"/>
    </source>
</evidence>
<dbReference type="InterPro" id="IPR029526">
    <property type="entry name" value="PGBD"/>
</dbReference>
<feature type="domain" description="PiggyBac transposable element-derived protein" evidence="1">
    <location>
        <begin position="1"/>
        <end position="282"/>
    </location>
</feature>
<dbReference type="EMBL" id="JABSTR010000001">
    <property type="protein sequence ID" value="KAH9361162.1"/>
    <property type="molecule type" value="Genomic_DNA"/>
</dbReference>
<comment type="caution">
    <text evidence="2">The sequence shown here is derived from an EMBL/GenBank/DDBJ whole genome shotgun (WGS) entry which is preliminary data.</text>
</comment>
<reference evidence="2 3" key="1">
    <citation type="journal article" date="2020" name="Cell">
        <title>Large-Scale Comparative Analyses of Tick Genomes Elucidate Their Genetic Diversity and Vector Capacities.</title>
        <authorList>
            <consortium name="Tick Genome and Microbiome Consortium (TIGMIC)"/>
            <person name="Jia N."/>
            <person name="Wang J."/>
            <person name="Shi W."/>
            <person name="Du L."/>
            <person name="Sun Y."/>
            <person name="Zhan W."/>
            <person name="Jiang J.F."/>
            <person name="Wang Q."/>
            <person name="Zhang B."/>
            <person name="Ji P."/>
            <person name="Bell-Sakyi L."/>
            <person name="Cui X.M."/>
            <person name="Yuan T.T."/>
            <person name="Jiang B.G."/>
            <person name="Yang W.F."/>
            <person name="Lam T.T."/>
            <person name="Chang Q.C."/>
            <person name="Ding S.J."/>
            <person name="Wang X.J."/>
            <person name="Zhu J.G."/>
            <person name="Ruan X.D."/>
            <person name="Zhao L."/>
            <person name="Wei J.T."/>
            <person name="Ye R.Z."/>
            <person name="Que T.C."/>
            <person name="Du C.H."/>
            <person name="Zhou Y.H."/>
            <person name="Cheng J.X."/>
            <person name="Dai P.F."/>
            <person name="Guo W.B."/>
            <person name="Han X.H."/>
            <person name="Huang E.J."/>
            <person name="Li L.F."/>
            <person name="Wei W."/>
            <person name="Gao Y.C."/>
            <person name="Liu J.Z."/>
            <person name="Shao H.Z."/>
            <person name="Wang X."/>
            <person name="Wang C.C."/>
            <person name="Yang T.C."/>
            <person name="Huo Q.B."/>
            <person name="Li W."/>
            <person name="Chen H.Y."/>
            <person name="Chen S.E."/>
            <person name="Zhou L.G."/>
            <person name="Ni X.B."/>
            <person name="Tian J.H."/>
            <person name="Sheng Y."/>
            <person name="Liu T."/>
            <person name="Pan Y.S."/>
            <person name="Xia L.Y."/>
            <person name="Li J."/>
            <person name="Zhao F."/>
            <person name="Cao W.C."/>
        </authorList>
    </citation>
    <scope>NUCLEOTIDE SEQUENCE [LARGE SCALE GENOMIC DNA]</scope>
    <source>
        <strain evidence="2">HaeL-2018</strain>
    </source>
</reference>
<sequence>MPSFRSYWGNETRFALIADIMPRNRFEKIMGILQLTDNSNASDEVKLDKVWKICPWLNLLQENFLTVQPEELNSVDEIIVSFTGRCPIKQYLPAKPNPWGTKLWARTGSSGFLYQFDVYQGQAKQHYKFGLGGDVTLKMCQALPLHKGNKVASDNYFTSLDLAAELSKRGLGFKRNAQEHRLKKCGIRSDSELKKDGRGAFDYAVDTVRNIAVVRWHDNRAVTIVSNYVCAEPVGNVRRWDKKGKKYVQVPQTAAVRIYNSFMGGVDLLNNLVELYKFRLKSRGGIYTFFTTQL</sequence>
<dbReference type="PANTHER" id="PTHR47272">
    <property type="entry name" value="DDE_TNP_1_7 DOMAIN-CONTAINING PROTEIN"/>
    <property type="match status" value="1"/>
</dbReference>